<dbReference type="Gene3D" id="3.60.15.10">
    <property type="entry name" value="Ribonuclease Z/Hydroxyacylglutathione hydrolase-like"/>
    <property type="match status" value="1"/>
</dbReference>
<evidence type="ECO:0000313" key="4">
    <source>
        <dbReference type="Proteomes" id="UP000030361"/>
    </source>
</evidence>
<dbReference type="PANTHER" id="PTHR46018">
    <property type="entry name" value="ZINC PHOSPHODIESTERASE ELAC PROTEIN 1"/>
    <property type="match status" value="1"/>
</dbReference>
<evidence type="ECO:0000313" key="3">
    <source>
        <dbReference type="EMBL" id="AQW20596.1"/>
    </source>
</evidence>
<sequence length="246" mass="27573">MKLTVLGFLGGYPSHGDGTSSYLLEADGFKLLIDFGSGALLSLEKITDPLTIDAMILTHYHNDHIADVGVMQYYWQLHAERPREAVLPIYGHQEDQQHFDSLDWPKSTKKVAYNPDAELKIGPFKINFQKTHHPVTAYALRIEDIKTGKVLAFTADSAYFEGLKEICKDADLLLTDTNFFSNKTGQKWHMTTAETGKLATDSNVKKVLLSHLPADNDTDRLINETKKAITKDIPVMVAKTHLVVQM</sequence>
<protein>
    <submittedName>
        <fullName evidence="3">MBL fold metallo-hydrolase</fullName>
    </submittedName>
</protein>
<feature type="domain" description="Metallo-beta-lactamase" evidence="2">
    <location>
        <begin position="18"/>
        <end position="211"/>
    </location>
</feature>
<dbReference type="InterPro" id="IPR001279">
    <property type="entry name" value="Metallo-B-lactamas"/>
</dbReference>
<keyword evidence="1" id="KW-0862">Zinc</keyword>
<keyword evidence="4" id="KW-1185">Reference proteome</keyword>
<evidence type="ECO:0000259" key="2">
    <source>
        <dbReference type="SMART" id="SM00849"/>
    </source>
</evidence>
<dbReference type="InterPro" id="IPR036866">
    <property type="entry name" value="RibonucZ/Hydroxyglut_hydro"/>
</dbReference>
<accession>A0A1S6QG60</accession>
<dbReference type="KEGG" id="lcu:PL11_000915"/>
<dbReference type="PANTHER" id="PTHR46018:SF4">
    <property type="entry name" value="METALLO-HYDROLASE YHFI-RELATED"/>
    <property type="match status" value="1"/>
</dbReference>
<gene>
    <name evidence="3" type="ORF">PL11_000915</name>
</gene>
<dbReference type="CDD" id="cd07716">
    <property type="entry name" value="RNaseZ_short-form-like_MBL-fold"/>
    <property type="match status" value="1"/>
</dbReference>
<name>A0A1S6QG60_9LACO</name>
<dbReference type="Pfam" id="PF12706">
    <property type="entry name" value="Lactamase_B_2"/>
    <property type="match status" value="1"/>
</dbReference>
<dbReference type="SMART" id="SM00849">
    <property type="entry name" value="Lactamase_B"/>
    <property type="match status" value="1"/>
</dbReference>
<keyword evidence="3" id="KW-0378">Hydrolase</keyword>
<dbReference type="EMBL" id="CP018906">
    <property type="protein sequence ID" value="AQW20596.1"/>
    <property type="molecule type" value="Genomic_DNA"/>
</dbReference>
<dbReference type="eggNOG" id="COG1234">
    <property type="taxonomic scope" value="Bacteria"/>
</dbReference>
<dbReference type="GO" id="GO:0042781">
    <property type="term" value="F:3'-tRNA processing endoribonuclease activity"/>
    <property type="evidence" value="ECO:0007669"/>
    <property type="project" value="TreeGrafter"/>
</dbReference>
<proteinExistence type="predicted"/>
<dbReference type="AlphaFoldDB" id="A0A1S6QG60"/>
<dbReference type="RefSeq" id="WP_035168615.1">
    <property type="nucleotide sequence ID" value="NZ_CP018906.1"/>
</dbReference>
<dbReference type="Proteomes" id="UP000030361">
    <property type="component" value="Chromosome"/>
</dbReference>
<organism evidence="3 4">
    <name type="scientific">Lentilactobacillus curieae</name>
    <dbReference type="NCBI Taxonomy" id="1138822"/>
    <lineage>
        <taxon>Bacteria</taxon>
        <taxon>Bacillati</taxon>
        <taxon>Bacillota</taxon>
        <taxon>Bacilli</taxon>
        <taxon>Lactobacillales</taxon>
        <taxon>Lactobacillaceae</taxon>
        <taxon>Lentilactobacillus</taxon>
    </lineage>
</organism>
<reference evidence="3 4" key="1">
    <citation type="journal article" date="2015" name="Genome Announc.">
        <title>Genome Sequence of Lactobacillus curieae CCTCC M 2011381T, a Novel Producer of Gamma-aminobutyric Acid.</title>
        <authorList>
            <person name="Wang Y."/>
            <person name="Wang Y."/>
            <person name="Lang C."/>
            <person name="Wei D."/>
            <person name="Xu P."/>
            <person name="Xie J."/>
        </authorList>
    </citation>
    <scope>NUCLEOTIDE SEQUENCE [LARGE SCALE GENOMIC DNA]</scope>
    <source>
        <strain evidence="3 4">CCTCC M 2011381</strain>
    </source>
</reference>
<dbReference type="OrthoDB" id="9794898at2"/>
<evidence type="ECO:0000256" key="1">
    <source>
        <dbReference type="ARBA" id="ARBA00022833"/>
    </source>
</evidence>
<dbReference type="SUPFAM" id="SSF56281">
    <property type="entry name" value="Metallo-hydrolase/oxidoreductase"/>
    <property type="match status" value="1"/>
</dbReference>